<evidence type="ECO:0000313" key="4">
    <source>
        <dbReference type="Proteomes" id="UP000054549"/>
    </source>
</evidence>
<proteinExistence type="predicted"/>
<sequence>MSISSSASTPRKHKPSILSWRNQALSKNSSPARLTYATAEPEHGTQESKASVDDDNQNQPLVSTLRRSHINSLKGPVGVPRPGNAASECGIPRARPATEKLHSSPSPSRRTTRAARPALVSMIVRAPEQRPVTLLESPVSVNGLLNIPTSAKGKEKDVSSLGQEVPPTEKPLEVLNTGPFPSVASGSNTTLDDIPLPPSNCIPSITPSSAAAGHVPSNDSTAKHDSTSSTACSNSPPLPISSIPSNPSIDADPSGPTALLDQPKQPTQSDNPSNTLAEAPPPKAPAESSASSKKEGSSWFTASWLSWSSPAPNNSISNTHSSRVKDDGYLTDEQRAKSTGNTRDGGDIDRQSPGQDNINCPDNARERPREEDVNASQASQRRVADDGADKASMSIPHGDRNGKTSTHGNPLAGSASVEKQNPTPTTMPIQTSSHVDKLKSPSTDPESAVDMSAMTTATTTPPDATAVSAPSASASDLIPSASGLTDASPSTTAQASSSWWDYIGWKSAAAPTGVPHPSTSLTHAASTSIAIPVASSNARDTTLDLDQSSSVQAVKSEDAAKDVPSQGTSPPSNVTGSESKIPKPVSASVPSDEGAPQGDGDREQAHAQQQQPEQAQAQVQEPREPHHHGHTRNAAASSWYNPWSWYESSSHPPVADTHGGDEAPANEESEKGETVEEHPMEPRGGTQESQAPQPQAPQVSVSPPEDEQAQPPTAATVATSNNAVVEHNPISATIDSHRSSWLSFFASTSSRALITKTITAPQAPDSASVEGDIPSNDNVKVDENGMEVMDIDDEAESPASQVSQAQLPSPDSSNTKEGAKNKESKALSTVSSLSTAQGLVATLVRGRGRVRSIQGRVDADKESLKDGLNSDASSVRSGVGGQGSGTATPVNGTPIPSKPGSAESPATGAGSLSSSPASTTVSLVKRASLSLTGVGTKTSTATTTNGNTTTTNSTSTSTTTAACTTVITATAAAANDKNNKTKSVSPAPSPTSKKPVPPPPLPNLVLPSWQDTFHTLPRSIVPRRAEAGTLTKTVQYVSGWLFSGGRSGGSSLIGGGSGRRGREAEKTADKGKRKASSVERKREQEREFMHFGMALPKAWDILDSASQAEATNLKADVLRGSRRVVVIGVHGWFPGAVMRTVIGEPTGTSTKLANMMAQALKEFENEHGTQFEKVTKIPLEGEGTVKHRVEKLYSNLLGNKEWMDDLRTADAILMATHSQGSVVSTHLLDRLIADKHIRTAQNSVVTGPASSFPAAAGMETAPAPKVQRVCCLAMCGIHLGPLRYLSTSSLFQPYIQYLESAAARELFEFQNTNSEASKEYVKALRSVLSNGVKMVYAASLNDQVVPIYSGLFTAASHPLILRALYIDGDAYNSSDFLANLLVLLLRILNSGISDSGLLVHLSEATAGSLNGVGHSSPYEEIAIFSLAVKYLFLTNDGLDHPELILDPFNARQEQNDYEIPWALRDAIADERVARYFSKEIVQLRDAFREWHPRTSILRDLKRKLQPIQRLPASFATSRL</sequence>
<feature type="region of interest" description="Disordered" evidence="1">
    <location>
        <begin position="541"/>
        <end position="723"/>
    </location>
</feature>
<feature type="compositionally biased region" description="Low complexity" evidence="1">
    <location>
        <begin position="103"/>
        <end position="116"/>
    </location>
</feature>
<dbReference type="InParanoid" id="A0A0C2SF61"/>
<feature type="compositionally biased region" description="Low complexity" evidence="1">
    <location>
        <begin position="448"/>
        <end position="476"/>
    </location>
</feature>
<feature type="compositionally biased region" description="Basic and acidic residues" evidence="1">
    <location>
        <begin position="668"/>
        <end position="681"/>
    </location>
</feature>
<feature type="region of interest" description="Disordered" evidence="1">
    <location>
        <begin position="936"/>
        <end position="958"/>
    </location>
</feature>
<feature type="compositionally biased region" description="Low complexity" evidence="1">
    <location>
        <begin position="606"/>
        <end position="620"/>
    </location>
</feature>
<feature type="compositionally biased region" description="Basic and acidic residues" evidence="1">
    <location>
        <begin position="40"/>
        <end position="52"/>
    </location>
</feature>
<feature type="compositionally biased region" description="Polar residues" evidence="1">
    <location>
        <begin position="19"/>
        <end position="32"/>
    </location>
</feature>
<feature type="compositionally biased region" description="Low complexity" evidence="1">
    <location>
        <begin position="904"/>
        <end position="917"/>
    </location>
</feature>
<feature type="compositionally biased region" description="Basic and acidic residues" evidence="1">
    <location>
        <begin position="363"/>
        <end position="372"/>
    </location>
</feature>
<feature type="compositionally biased region" description="Polar residues" evidence="1">
    <location>
        <begin position="634"/>
        <end position="651"/>
    </location>
</feature>
<feature type="compositionally biased region" description="Low complexity" evidence="1">
    <location>
        <begin position="974"/>
        <end position="994"/>
    </location>
</feature>
<feature type="compositionally biased region" description="Low complexity" evidence="1">
    <location>
        <begin position="485"/>
        <end position="496"/>
    </location>
</feature>
<accession>A0A0C2SF61</accession>
<feature type="domain" description="YMC020W-like alpha/beta hydrolase" evidence="2">
    <location>
        <begin position="1120"/>
        <end position="1244"/>
    </location>
</feature>
<feature type="compositionally biased region" description="Polar residues" evidence="1">
    <location>
        <begin position="417"/>
        <end position="433"/>
    </location>
</feature>
<dbReference type="InterPro" id="IPR058934">
    <property type="entry name" value="YMC020W-like"/>
</dbReference>
<dbReference type="EMBL" id="KN818281">
    <property type="protein sequence ID" value="KIL61700.1"/>
    <property type="molecule type" value="Genomic_DNA"/>
</dbReference>
<feature type="compositionally biased region" description="Polar residues" evidence="1">
    <location>
        <begin position="541"/>
        <end position="553"/>
    </location>
</feature>
<feature type="compositionally biased region" description="Polar residues" evidence="1">
    <location>
        <begin position="565"/>
        <end position="578"/>
    </location>
</feature>
<feature type="region of interest" description="Disordered" evidence="1">
    <location>
        <begin position="1048"/>
        <end position="1083"/>
    </location>
</feature>
<dbReference type="PANTHER" id="PTHR47349:SF1">
    <property type="entry name" value="AER328WP"/>
    <property type="match status" value="1"/>
</dbReference>
<feature type="compositionally biased region" description="Polar residues" evidence="1">
    <location>
        <begin position="264"/>
        <end position="276"/>
    </location>
</feature>
<feature type="region of interest" description="Disordered" evidence="1">
    <location>
        <begin position="143"/>
        <end position="496"/>
    </location>
</feature>
<name>A0A0C2SF61_AMAMK</name>
<evidence type="ECO:0000313" key="3">
    <source>
        <dbReference type="EMBL" id="KIL61700.1"/>
    </source>
</evidence>
<dbReference type="HOGENOM" id="CLU_004112_2_0_1"/>
<feature type="region of interest" description="Disordered" evidence="1">
    <location>
        <begin position="794"/>
        <end position="831"/>
    </location>
</feature>
<feature type="compositionally biased region" description="Basic and acidic residues" evidence="1">
    <location>
        <begin position="1060"/>
        <end position="1083"/>
    </location>
</feature>
<dbReference type="Pfam" id="PF26147">
    <property type="entry name" value="AB_HYDROLASE_YMC0-YMC35"/>
    <property type="match status" value="2"/>
</dbReference>
<reference evidence="3 4" key="1">
    <citation type="submission" date="2014-04" db="EMBL/GenBank/DDBJ databases">
        <title>Evolutionary Origins and Diversification of the Mycorrhizal Mutualists.</title>
        <authorList>
            <consortium name="DOE Joint Genome Institute"/>
            <consortium name="Mycorrhizal Genomics Consortium"/>
            <person name="Kohler A."/>
            <person name="Kuo A."/>
            <person name="Nagy L.G."/>
            <person name="Floudas D."/>
            <person name="Copeland A."/>
            <person name="Barry K.W."/>
            <person name="Cichocki N."/>
            <person name="Veneault-Fourrey C."/>
            <person name="LaButti K."/>
            <person name="Lindquist E.A."/>
            <person name="Lipzen A."/>
            <person name="Lundell T."/>
            <person name="Morin E."/>
            <person name="Murat C."/>
            <person name="Riley R."/>
            <person name="Ohm R."/>
            <person name="Sun H."/>
            <person name="Tunlid A."/>
            <person name="Henrissat B."/>
            <person name="Grigoriev I.V."/>
            <person name="Hibbett D.S."/>
            <person name="Martin F."/>
        </authorList>
    </citation>
    <scope>NUCLEOTIDE SEQUENCE [LARGE SCALE GENOMIC DNA]</scope>
    <source>
        <strain evidence="3 4">Koide BX008</strain>
    </source>
</reference>
<feature type="compositionally biased region" description="Gly residues" evidence="1">
    <location>
        <begin position="1048"/>
        <end position="1058"/>
    </location>
</feature>
<feature type="compositionally biased region" description="Low complexity" evidence="1">
    <location>
        <begin position="687"/>
        <end position="723"/>
    </location>
</feature>
<dbReference type="InterPro" id="IPR058933">
    <property type="entry name" value="YMC020W-like_ab_hydrolase"/>
</dbReference>
<protein>
    <recommendedName>
        <fullName evidence="2">YMC020W-like alpha/beta hydrolase domain-containing protein</fullName>
    </recommendedName>
</protein>
<feature type="compositionally biased region" description="Polar residues" evidence="1">
    <location>
        <begin position="798"/>
        <end position="816"/>
    </location>
</feature>
<feature type="region of interest" description="Disordered" evidence="1">
    <location>
        <begin position="854"/>
        <end position="917"/>
    </location>
</feature>
<dbReference type="Proteomes" id="UP000054549">
    <property type="component" value="Unassembled WGS sequence"/>
</dbReference>
<keyword evidence="4" id="KW-1185">Reference proteome</keyword>
<feature type="region of interest" description="Disordered" evidence="1">
    <location>
        <begin position="974"/>
        <end position="1005"/>
    </location>
</feature>
<evidence type="ECO:0000259" key="2">
    <source>
        <dbReference type="Pfam" id="PF26147"/>
    </source>
</evidence>
<feature type="compositionally biased region" description="Low complexity" evidence="1">
    <location>
        <begin position="240"/>
        <end position="254"/>
    </location>
</feature>
<feature type="compositionally biased region" description="Polar residues" evidence="1">
    <location>
        <begin position="298"/>
        <end position="321"/>
    </location>
</feature>
<feature type="compositionally biased region" description="Basic and acidic residues" evidence="1">
    <location>
        <begin position="323"/>
        <end position="336"/>
    </location>
</feature>
<dbReference type="OrthoDB" id="5598028at2759"/>
<feature type="region of interest" description="Disordered" evidence="1">
    <location>
        <begin position="761"/>
        <end position="780"/>
    </location>
</feature>
<feature type="region of interest" description="Disordered" evidence="1">
    <location>
        <begin position="1"/>
        <end position="116"/>
    </location>
</feature>
<organism evidence="3 4">
    <name type="scientific">Amanita muscaria (strain Koide BX008)</name>
    <dbReference type="NCBI Taxonomy" id="946122"/>
    <lineage>
        <taxon>Eukaryota</taxon>
        <taxon>Fungi</taxon>
        <taxon>Dikarya</taxon>
        <taxon>Basidiomycota</taxon>
        <taxon>Agaricomycotina</taxon>
        <taxon>Agaricomycetes</taxon>
        <taxon>Agaricomycetidae</taxon>
        <taxon>Agaricales</taxon>
        <taxon>Pluteineae</taxon>
        <taxon>Amanitaceae</taxon>
        <taxon>Amanita</taxon>
    </lineage>
</organism>
<dbReference type="PANTHER" id="PTHR47349">
    <property type="entry name" value="CHROMOSOME 8, WHOLE GENOME SHOTGUN SEQUENCE"/>
    <property type="match status" value="1"/>
</dbReference>
<feature type="domain" description="YMC020W-like alpha/beta hydrolase" evidence="2">
    <location>
        <begin position="1267"/>
        <end position="1467"/>
    </location>
</feature>
<gene>
    <name evidence="3" type="ORF">M378DRAFT_166671</name>
</gene>
<evidence type="ECO:0000256" key="1">
    <source>
        <dbReference type="SAM" id="MobiDB-lite"/>
    </source>
</evidence>